<dbReference type="SUPFAM" id="SSF51569">
    <property type="entry name" value="Aldolase"/>
    <property type="match status" value="1"/>
</dbReference>
<evidence type="ECO:0000313" key="3">
    <source>
        <dbReference type="Proteomes" id="UP000176429"/>
    </source>
</evidence>
<feature type="domain" description="AFP-like" evidence="1">
    <location>
        <begin position="310"/>
        <end position="371"/>
    </location>
</feature>
<dbReference type="PANTHER" id="PTHR42966:SF1">
    <property type="entry name" value="SIALIC ACID SYNTHASE"/>
    <property type="match status" value="1"/>
</dbReference>
<dbReference type="AlphaFoldDB" id="A0A1G2P171"/>
<dbReference type="Pfam" id="PF03102">
    <property type="entry name" value="NeuB"/>
    <property type="match status" value="1"/>
</dbReference>
<sequence>MINKIKIKSGKVHKTIGGKDVFVVAEIGKNFIRTKEERPVGEYMRNAKELINAAAEAGVDAVKFQTHELDDEQLNIPIVAPHFSGSDRYAWVKRNTEATPIEFWRELKKYSENHGLVFFSTPMSRKAAEKLNNVNVPIWKIASGDMRDYVLLDYVIETGKPMIISSGQVSLAELDDIVEKIRARGGQFAVLYCVSHYPCPREYFNLATLERFKEKYPEAIIGFSDHSLGNEVSLAAVIMGAQIIEKHFSMSRRLWGADHKVSMTPSEMKSLVKAIRSERCKKVDHLLYYGSKEKELEGANNHMRPYFGKTLVASRDIPKGTTLTKDMVYAMRPMMLVKGLPSDKYFDILGRKTKISIKRYQPITTRALKMDSRGIN</sequence>
<dbReference type="GO" id="GO:0047444">
    <property type="term" value="F:N-acylneuraminate-9-phosphate synthase activity"/>
    <property type="evidence" value="ECO:0007669"/>
    <property type="project" value="TreeGrafter"/>
</dbReference>
<comment type="caution">
    <text evidence="2">The sequence shown here is derived from an EMBL/GenBank/DDBJ whole genome shotgun (WGS) entry which is preliminary data.</text>
</comment>
<dbReference type="SUPFAM" id="SSF51269">
    <property type="entry name" value="AFP III-like domain"/>
    <property type="match status" value="1"/>
</dbReference>
<dbReference type="PROSITE" id="PS50844">
    <property type="entry name" value="AFP_LIKE"/>
    <property type="match status" value="1"/>
</dbReference>
<dbReference type="Gene3D" id="3.20.20.70">
    <property type="entry name" value="Aldolase class I"/>
    <property type="match status" value="1"/>
</dbReference>
<dbReference type="InterPro" id="IPR036732">
    <property type="entry name" value="AFP_Neu5c_C_sf"/>
</dbReference>
<dbReference type="InterPro" id="IPR057736">
    <property type="entry name" value="SAF_PseI/NeuA/NeuB"/>
</dbReference>
<dbReference type="Proteomes" id="UP000176429">
    <property type="component" value="Unassembled WGS sequence"/>
</dbReference>
<accession>A0A1G2P171</accession>
<proteinExistence type="predicted"/>
<organism evidence="2 3">
    <name type="scientific">Candidatus Taylorbacteria bacterium RIFCSPLOWO2_02_FULL_46_40</name>
    <dbReference type="NCBI Taxonomy" id="1802329"/>
    <lineage>
        <taxon>Bacteria</taxon>
        <taxon>Candidatus Tayloriibacteriota</taxon>
    </lineage>
</organism>
<dbReference type="InterPro" id="IPR013785">
    <property type="entry name" value="Aldolase_TIM"/>
</dbReference>
<evidence type="ECO:0000259" key="1">
    <source>
        <dbReference type="PROSITE" id="PS50844"/>
    </source>
</evidence>
<dbReference type="Pfam" id="PF08666">
    <property type="entry name" value="SAF"/>
    <property type="match status" value="1"/>
</dbReference>
<dbReference type="CDD" id="cd11615">
    <property type="entry name" value="SAF_NeuB_like"/>
    <property type="match status" value="1"/>
</dbReference>
<dbReference type="EMBL" id="MHSH01000012">
    <property type="protein sequence ID" value="OHA42095.1"/>
    <property type="molecule type" value="Genomic_DNA"/>
</dbReference>
<dbReference type="InterPro" id="IPR051690">
    <property type="entry name" value="PseI-like"/>
</dbReference>
<gene>
    <name evidence="2" type="ORF">A3H68_03260</name>
</gene>
<name>A0A1G2P171_9BACT</name>
<dbReference type="InterPro" id="IPR006190">
    <property type="entry name" value="SAF_AFP_Neu5Ac"/>
</dbReference>
<reference evidence="2 3" key="1">
    <citation type="journal article" date="2016" name="Nat. Commun.">
        <title>Thousands of microbial genomes shed light on interconnected biogeochemical processes in an aquifer system.</title>
        <authorList>
            <person name="Anantharaman K."/>
            <person name="Brown C.T."/>
            <person name="Hug L.A."/>
            <person name="Sharon I."/>
            <person name="Castelle C.J."/>
            <person name="Probst A.J."/>
            <person name="Thomas B.C."/>
            <person name="Singh A."/>
            <person name="Wilkins M.J."/>
            <person name="Karaoz U."/>
            <person name="Brodie E.L."/>
            <person name="Williams K.H."/>
            <person name="Hubbard S.S."/>
            <person name="Banfield J.F."/>
        </authorList>
    </citation>
    <scope>NUCLEOTIDE SEQUENCE [LARGE SCALE GENOMIC DNA]</scope>
</reference>
<dbReference type="PANTHER" id="PTHR42966">
    <property type="entry name" value="N-ACETYLNEURAMINATE SYNTHASE"/>
    <property type="match status" value="1"/>
</dbReference>
<dbReference type="InterPro" id="IPR013132">
    <property type="entry name" value="PseI/NeuA/B-like_N"/>
</dbReference>
<evidence type="ECO:0000313" key="2">
    <source>
        <dbReference type="EMBL" id="OHA42095.1"/>
    </source>
</evidence>
<protein>
    <recommendedName>
        <fullName evidence="1">AFP-like domain-containing protein</fullName>
    </recommendedName>
</protein>
<dbReference type="SMART" id="SM00858">
    <property type="entry name" value="SAF"/>
    <property type="match status" value="1"/>
</dbReference>
<dbReference type="GO" id="GO:0016051">
    <property type="term" value="P:carbohydrate biosynthetic process"/>
    <property type="evidence" value="ECO:0007669"/>
    <property type="project" value="InterPro"/>
</dbReference>
<dbReference type="Gene3D" id="3.90.1210.10">
    <property type="entry name" value="Antifreeze-like/N-acetylneuraminic acid synthase C-terminal domain"/>
    <property type="match status" value="1"/>
</dbReference>
<dbReference type="InterPro" id="IPR013974">
    <property type="entry name" value="SAF"/>
</dbReference>